<dbReference type="AlphaFoldDB" id="A0A2P2QWC5"/>
<dbReference type="EMBL" id="GGEC01090825">
    <property type="protein sequence ID" value="MBX71309.1"/>
    <property type="molecule type" value="Transcribed_RNA"/>
</dbReference>
<feature type="region of interest" description="Disordered" evidence="1">
    <location>
        <begin position="1"/>
        <end position="28"/>
    </location>
</feature>
<evidence type="ECO:0000313" key="2">
    <source>
        <dbReference type="EMBL" id="MBX71309.1"/>
    </source>
</evidence>
<accession>A0A2P2QWC5</accession>
<protein>
    <submittedName>
        <fullName evidence="2">Uncharacterized protein</fullName>
    </submittedName>
</protein>
<name>A0A2P2QWC5_RHIMU</name>
<proteinExistence type="predicted"/>
<organism evidence="2">
    <name type="scientific">Rhizophora mucronata</name>
    <name type="common">Asiatic mangrove</name>
    <dbReference type="NCBI Taxonomy" id="61149"/>
    <lineage>
        <taxon>Eukaryota</taxon>
        <taxon>Viridiplantae</taxon>
        <taxon>Streptophyta</taxon>
        <taxon>Embryophyta</taxon>
        <taxon>Tracheophyta</taxon>
        <taxon>Spermatophyta</taxon>
        <taxon>Magnoliopsida</taxon>
        <taxon>eudicotyledons</taxon>
        <taxon>Gunneridae</taxon>
        <taxon>Pentapetalae</taxon>
        <taxon>rosids</taxon>
        <taxon>fabids</taxon>
        <taxon>Malpighiales</taxon>
        <taxon>Rhizophoraceae</taxon>
        <taxon>Rhizophora</taxon>
    </lineage>
</organism>
<reference evidence="2" key="1">
    <citation type="submission" date="2018-02" db="EMBL/GenBank/DDBJ databases">
        <title>Rhizophora mucronata_Transcriptome.</title>
        <authorList>
            <person name="Meera S.P."/>
            <person name="Sreeshan A."/>
            <person name="Augustine A."/>
        </authorList>
    </citation>
    <scope>NUCLEOTIDE SEQUENCE</scope>
    <source>
        <tissue evidence="2">Leaf</tissue>
    </source>
</reference>
<sequence>MEKGQLGHSATDRSGIQSEFEEQRLLSL</sequence>
<evidence type="ECO:0000256" key="1">
    <source>
        <dbReference type="SAM" id="MobiDB-lite"/>
    </source>
</evidence>